<dbReference type="InterPro" id="IPR013783">
    <property type="entry name" value="Ig-like_fold"/>
</dbReference>
<feature type="domain" description="Secretion system C-terminal sorting" evidence="1">
    <location>
        <begin position="394"/>
        <end position="467"/>
    </location>
</feature>
<dbReference type="InterPro" id="IPR045829">
    <property type="entry name" value="PKD_6"/>
</dbReference>
<name>A0ABW0ECA8_9BACT</name>
<proteinExistence type="predicted"/>
<dbReference type="Pfam" id="PF18962">
    <property type="entry name" value="Por_Secre_tail"/>
    <property type="match status" value="1"/>
</dbReference>
<evidence type="ECO:0000259" key="1">
    <source>
        <dbReference type="Pfam" id="PF18962"/>
    </source>
</evidence>
<organism evidence="3 4">
    <name type="scientific">Adhaeribacter terreus</name>
    <dbReference type="NCBI Taxonomy" id="529703"/>
    <lineage>
        <taxon>Bacteria</taxon>
        <taxon>Pseudomonadati</taxon>
        <taxon>Bacteroidota</taxon>
        <taxon>Cytophagia</taxon>
        <taxon>Cytophagales</taxon>
        <taxon>Hymenobacteraceae</taxon>
        <taxon>Adhaeribacter</taxon>
    </lineage>
</organism>
<dbReference type="RefSeq" id="WP_378016921.1">
    <property type="nucleotide sequence ID" value="NZ_JBHSKT010000004.1"/>
</dbReference>
<evidence type="ECO:0000313" key="3">
    <source>
        <dbReference type="EMBL" id="MFC5270554.1"/>
    </source>
</evidence>
<protein>
    <submittedName>
        <fullName evidence="3">T9SS type A sorting domain-containing protein</fullName>
    </submittedName>
</protein>
<accession>A0ABW0ECA8</accession>
<dbReference type="InterPro" id="IPR026444">
    <property type="entry name" value="Secre_tail"/>
</dbReference>
<keyword evidence="4" id="KW-1185">Reference proteome</keyword>
<dbReference type="Proteomes" id="UP001596161">
    <property type="component" value="Unassembled WGS sequence"/>
</dbReference>
<dbReference type="NCBIfam" id="TIGR04183">
    <property type="entry name" value="Por_Secre_tail"/>
    <property type="match status" value="1"/>
</dbReference>
<dbReference type="Pfam" id="PF19408">
    <property type="entry name" value="PKD_6"/>
    <property type="match status" value="1"/>
</dbReference>
<gene>
    <name evidence="3" type="ORF">ACFPIB_08050</name>
</gene>
<feature type="domain" description="PKD-like" evidence="2">
    <location>
        <begin position="198"/>
        <end position="274"/>
    </location>
</feature>
<dbReference type="EMBL" id="JBHSKT010000004">
    <property type="protein sequence ID" value="MFC5270554.1"/>
    <property type="molecule type" value="Genomic_DNA"/>
</dbReference>
<evidence type="ECO:0000313" key="4">
    <source>
        <dbReference type="Proteomes" id="UP001596161"/>
    </source>
</evidence>
<reference evidence="4" key="1">
    <citation type="journal article" date="2019" name="Int. J. Syst. Evol. Microbiol.">
        <title>The Global Catalogue of Microorganisms (GCM) 10K type strain sequencing project: providing services to taxonomists for standard genome sequencing and annotation.</title>
        <authorList>
            <consortium name="The Broad Institute Genomics Platform"/>
            <consortium name="The Broad Institute Genome Sequencing Center for Infectious Disease"/>
            <person name="Wu L."/>
            <person name="Ma J."/>
        </authorList>
    </citation>
    <scope>NUCLEOTIDE SEQUENCE [LARGE SCALE GENOMIC DNA]</scope>
    <source>
        <strain evidence="4">KACC 12602</strain>
    </source>
</reference>
<sequence length="469" mass="51802">MTRLSLLISFIISLILELPFNSYAQILPGNNPNPYGICELPPPGCQEIPICTYYDDCFRFDFYQPVNRPDGTTVLKHKITNFSESTFKQAAFELPGSGSPRTPAILPTTSFRNRYNHSVVNPFNDTMIAYNAINAGTFSYGGFEMYYYIVNTADFNAASGRFITITAKAGRPWQLQRTGTVVIEVDECLGVQPCTPPTANISGPDTVCLFNDDPYVFTTPALAGATYNWSVTNATIIEGNGTNTVSVVPDIDFGPGLITVVVANQCDSATATKEFEVIDCDTIVPLPVSLRSFKGQVSSGGISLKWQTASEQNNDRFEVERSTDGKHFEKIGMVKGNGNSSNTIAYNFLDRHPQQGTNYYRLKQVDFDGKFEYSNIIWVQNTDKSSAFSVMMAPNPCIDGKCNVQLQNTDQSQPVTVEIRDLTGRMVFSKEIPNNQTTFELPKLETGAGIYILSARNGQYTAIQKVILK</sequence>
<evidence type="ECO:0000259" key="2">
    <source>
        <dbReference type="Pfam" id="PF19408"/>
    </source>
</evidence>
<dbReference type="Gene3D" id="2.60.40.10">
    <property type="entry name" value="Immunoglobulins"/>
    <property type="match status" value="1"/>
</dbReference>
<comment type="caution">
    <text evidence="3">The sequence shown here is derived from an EMBL/GenBank/DDBJ whole genome shotgun (WGS) entry which is preliminary data.</text>
</comment>